<proteinExistence type="predicted"/>
<feature type="region of interest" description="Disordered" evidence="1">
    <location>
        <begin position="1"/>
        <end position="29"/>
    </location>
</feature>
<reference evidence="2" key="1">
    <citation type="submission" date="2015-08" db="UniProtKB">
        <authorList>
            <consortium name="WormBaseParasite"/>
        </authorList>
    </citation>
    <scope>IDENTIFICATION</scope>
</reference>
<protein>
    <submittedName>
        <fullName evidence="2">Uncharacterized protein</fullName>
    </submittedName>
</protein>
<sequence length="71" mass="8496">MSLSKSEDFEEEYTKKKFGKPPKCNDDEQKKCADSCIAYDPKLKRATCEYDLWPYWWRDEKITSCWCSTPI</sequence>
<dbReference type="WBParaSite" id="SSTP_0000266600.1">
    <property type="protein sequence ID" value="SSTP_0000266600.1"/>
    <property type="gene ID" value="SSTP_0000266600"/>
</dbReference>
<name>A0A0K0DZK4_STRER</name>
<evidence type="ECO:0000256" key="1">
    <source>
        <dbReference type="SAM" id="MobiDB-lite"/>
    </source>
</evidence>
<organism evidence="2">
    <name type="scientific">Strongyloides stercoralis</name>
    <name type="common">Threadworm</name>
    <dbReference type="NCBI Taxonomy" id="6248"/>
    <lineage>
        <taxon>Eukaryota</taxon>
        <taxon>Metazoa</taxon>
        <taxon>Ecdysozoa</taxon>
        <taxon>Nematoda</taxon>
        <taxon>Chromadorea</taxon>
        <taxon>Rhabditida</taxon>
        <taxon>Tylenchina</taxon>
        <taxon>Panagrolaimomorpha</taxon>
        <taxon>Strongyloidoidea</taxon>
        <taxon>Strongyloididae</taxon>
        <taxon>Strongyloides</taxon>
    </lineage>
</organism>
<accession>A0A0K0DZK4</accession>
<evidence type="ECO:0000313" key="2">
    <source>
        <dbReference type="WBParaSite" id="SSTP_0000266600.1"/>
    </source>
</evidence>
<dbReference type="AlphaFoldDB" id="A0A0K0DZK4"/>